<comment type="function">
    <text evidence="2">Antitoxin component of a type II toxin-antitoxin (TA) system.</text>
</comment>
<evidence type="ECO:0000313" key="3">
    <source>
        <dbReference type="EMBL" id="QDR72745.1"/>
    </source>
</evidence>
<dbReference type="InterPro" id="IPR036165">
    <property type="entry name" value="YefM-like_sf"/>
</dbReference>
<name>A0A517D5V8_LIMRT</name>
<reference evidence="3 4" key="1">
    <citation type="submission" date="2019-07" db="EMBL/GenBank/DDBJ databases">
        <title>Gastrointestinal microbiota of Peromyscus leucopus, the white-footed mouse.</title>
        <authorList>
            <person name="Milovic A."/>
            <person name="Bassam K."/>
            <person name="Barbour A.G."/>
        </authorList>
    </citation>
    <scope>NUCLEOTIDE SEQUENCE [LARGE SCALE GENOMIC DNA]</scope>
    <source>
        <strain evidence="3 4">LL7</strain>
    </source>
</reference>
<gene>
    <name evidence="3" type="ORF">FOD75_06430</name>
</gene>
<dbReference type="RefSeq" id="WP_144227181.1">
    <property type="nucleotide sequence ID" value="NZ_CP041676.1"/>
</dbReference>
<proteinExistence type="inferred from homology"/>
<evidence type="ECO:0000313" key="4">
    <source>
        <dbReference type="Proteomes" id="UP000316394"/>
    </source>
</evidence>
<protein>
    <recommendedName>
        <fullName evidence="2">Antitoxin</fullName>
    </recommendedName>
</protein>
<dbReference type="InterPro" id="IPR006442">
    <property type="entry name" value="Antitoxin_Phd/YefM"/>
</dbReference>
<dbReference type="Gene3D" id="3.40.1620.10">
    <property type="entry name" value="YefM-like domain"/>
    <property type="match status" value="1"/>
</dbReference>
<dbReference type="EMBL" id="CP041676">
    <property type="protein sequence ID" value="QDR72745.1"/>
    <property type="molecule type" value="Genomic_DNA"/>
</dbReference>
<dbReference type="Pfam" id="PF02604">
    <property type="entry name" value="PhdYeFM_antitox"/>
    <property type="match status" value="1"/>
</dbReference>
<dbReference type="InterPro" id="IPR051405">
    <property type="entry name" value="phD/YefM_antitoxin"/>
</dbReference>
<accession>A0A517D5V8</accession>
<evidence type="ECO:0000256" key="1">
    <source>
        <dbReference type="ARBA" id="ARBA00009981"/>
    </source>
</evidence>
<dbReference type="Proteomes" id="UP000316394">
    <property type="component" value="Chromosome"/>
</dbReference>
<dbReference type="SUPFAM" id="SSF143120">
    <property type="entry name" value="YefM-like"/>
    <property type="match status" value="1"/>
</dbReference>
<comment type="similarity">
    <text evidence="1 2">Belongs to the phD/YefM antitoxin family.</text>
</comment>
<dbReference type="Gene3D" id="6.10.250.330">
    <property type="match status" value="1"/>
</dbReference>
<dbReference type="PANTHER" id="PTHR33713:SF6">
    <property type="entry name" value="ANTITOXIN YEFM"/>
    <property type="match status" value="1"/>
</dbReference>
<evidence type="ECO:0000256" key="2">
    <source>
        <dbReference type="RuleBase" id="RU362080"/>
    </source>
</evidence>
<dbReference type="AlphaFoldDB" id="A0A517D5V8"/>
<sequence>MMVQAVTTKDFRKSFKKYADDVANYNETVIVARPEQKNVVMISEKEYNSWQETNYLLKNKANSEALAHSISQLGNSAKNHLLTPEEFERMANNDQA</sequence>
<dbReference type="PANTHER" id="PTHR33713">
    <property type="entry name" value="ANTITOXIN YAFN-RELATED"/>
    <property type="match status" value="1"/>
</dbReference>
<organism evidence="3 4">
    <name type="scientific">Limosilactobacillus reuteri</name>
    <name type="common">Lactobacillus reuteri</name>
    <dbReference type="NCBI Taxonomy" id="1598"/>
    <lineage>
        <taxon>Bacteria</taxon>
        <taxon>Bacillati</taxon>
        <taxon>Bacillota</taxon>
        <taxon>Bacilli</taxon>
        <taxon>Lactobacillales</taxon>
        <taxon>Lactobacillaceae</taxon>
        <taxon>Limosilactobacillus</taxon>
    </lineage>
</organism>